<evidence type="ECO:0000313" key="4">
    <source>
        <dbReference type="Proteomes" id="UP000078544"/>
    </source>
</evidence>
<dbReference type="PANTHER" id="PTHR35391:SF5">
    <property type="entry name" value="DUF6590 DOMAIN-CONTAINING PROTEIN"/>
    <property type="match status" value="1"/>
</dbReference>
<dbReference type="PANTHER" id="PTHR35391">
    <property type="entry name" value="C2H2-TYPE DOMAIN-CONTAINING PROTEIN-RELATED"/>
    <property type="match status" value="1"/>
</dbReference>
<feature type="compositionally biased region" description="Basic and acidic residues" evidence="1">
    <location>
        <begin position="94"/>
        <end position="110"/>
    </location>
</feature>
<evidence type="ECO:0000256" key="1">
    <source>
        <dbReference type="SAM" id="MobiDB-lite"/>
    </source>
</evidence>
<dbReference type="InterPro" id="IPR046497">
    <property type="entry name" value="DUF6590"/>
</dbReference>
<keyword evidence="4" id="KW-1185">Reference proteome</keyword>
<organism evidence="3 4">
    <name type="scientific">Moelleriella libera RCEF 2490</name>
    <dbReference type="NCBI Taxonomy" id="1081109"/>
    <lineage>
        <taxon>Eukaryota</taxon>
        <taxon>Fungi</taxon>
        <taxon>Dikarya</taxon>
        <taxon>Ascomycota</taxon>
        <taxon>Pezizomycotina</taxon>
        <taxon>Sordariomycetes</taxon>
        <taxon>Hypocreomycetidae</taxon>
        <taxon>Hypocreales</taxon>
        <taxon>Clavicipitaceae</taxon>
        <taxon>Moelleriella</taxon>
    </lineage>
</organism>
<dbReference type="AlphaFoldDB" id="A0A167VV67"/>
<evidence type="ECO:0000259" key="2">
    <source>
        <dbReference type="Pfam" id="PF20233"/>
    </source>
</evidence>
<dbReference type="STRING" id="1081109.A0A167VV67"/>
<gene>
    <name evidence="3" type="ORF">AAL_08206</name>
</gene>
<dbReference type="Proteomes" id="UP000078544">
    <property type="component" value="Unassembled WGS sequence"/>
</dbReference>
<feature type="domain" description="DUF6590" evidence="2">
    <location>
        <begin position="256"/>
        <end position="402"/>
    </location>
</feature>
<reference evidence="3 4" key="1">
    <citation type="journal article" date="2016" name="Genome Biol. Evol.">
        <title>Divergent and convergent evolution of fungal pathogenicity.</title>
        <authorList>
            <person name="Shang Y."/>
            <person name="Xiao G."/>
            <person name="Zheng P."/>
            <person name="Cen K."/>
            <person name="Zhan S."/>
            <person name="Wang C."/>
        </authorList>
    </citation>
    <scope>NUCLEOTIDE SEQUENCE [LARGE SCALE GENOMIC DNA]</scope>
    <source>
        <strain evidence="3 4">RCEF 2490</strain>
    </source>
</reference>
<dbReference type="Pfam" id="PF20233">
    <property type="entry name" value="DUF6590"/>
    <property type="match status" value="1"/>
</dbReference>
<dbReference type="OrthoDB" id="3559580at2759"/>
<proteinExistence type="predicted"/>
<sequence length="421" mass="47616">MSTAWSEWTWDATRGTHFRYRHNRDGICLFEWLEDQATSEQTPRESQQIDSLAQETQNLNIAPDANYDYQGQDYQLDSGPREKPKSSSSSSRSKGKDRETGRDRDRDRGKGKGKGKHLYHNDKGSHRAVRGTQATSSHVPAESDHLESSGQGGYDDEQAAAAHYGGSSYEQQTVGQNDVEDEEQQIQQALEASRQMQYGIRTSAGGPSMSPNNTSFAYAYAPDDHESATADEEALYAAQDQFEEIDPRYRIEPSVKFQPGEIFKVYWSEPQGSIERMPSVSGKQEIRNKYGAKFFVGFRRFIVVANDQGHCTCVPILTYGGKGCNKPGVKPAKHGIIHDERSRPRKLHREPEMGFPPVTARITVDGEKLSKESRVNYSKLVTIEHNIRVFFVGRITPDSWVEVEGAVNECWRQKELRQRRS</sequence>
<comment type="caution">
    <text evidence="3">The sequence shown here is derived from an EMBL/GenBank/DDBJ whole genome shotgun (WGS) entry which is preliminary data.</text>
</comment>
<name>A0A167VV67_9HYPO</name>
<feature type="region of interest" description="Disordered" evidence="1">
    <location>
        <begin position="57"/>
        <end position="157"/>
    </location>
</feature>
<evidence type="ECO:0000313" key="3">
    <source>
        <dbReference type="EMBL" id="KZZ88051.1"/>
    </source>
</evidence>
<dbReference type="EMBL" id="AZGY01000032">
    <property type="protein sequence ID" value="KZZ88051.1"/>
    <property type="molecule type" value="Genomic_DNA"/>
</dbReference>
<accession>A0A167VV67</accession>
<protein>
    <recommendedName>
        <fullName evidence="2">DUF6590 domain-containing protein</fullName>
    </recommendedName>
</protein>